<dbReference type="InterPro" id="IPR038294">
    <property type="entry name" value="SLBP_RNA_bind_sf"/>
</dbReference>
<dbReference type="PANTHER" id="PTHR17408">
    <property type="entry name" value="HISTONE RNA HAIRPIN-BINDING PROTEIN"/>
    <property type="match status" value="1"/>
</dbReference>
<feature type="compositionally biased region" description="Basic and acidic residues" evidence="3">
    <location>
        <begin position="155"/>
        <end position="186"/>
    </location>
</feature>
<feature type="domain" description="Histone RNA hairpin-binding protein RNA-binding" evidence="4">
    <location>
        <begin position="204"/>
        <end position="271"/>
    </location>
</feature>
<keyword evidence="2" id="KW-0694">RNA-binding</keyword>
<comment type="similarity">
    <text evidence="1">Belongs to the SLBP family.</text>
</comment>
<feature type="compositionally biased region" description="Basic and acidic residues" evidence="3">
    <location>
        <begin position="69"/>
        <end position="88"/>
    </location>
</feature>
<feature type="region of interest" description="Disordered" evidence="3">
    <location>
        <begin position="24"/>
        <end position="94"/>
    </location>
</feature>
<accession>A0A8D8YCZ8</accession>
<evidence type="ECO:0000256" key="2">
    <source>
        <dbReference type="ARBA" id="ARBA00022884"/>
    </source>
</evidence>
<dbReference type="GO" id="GO:0071204">
    <property type="term" value="C:histone pre-mRNA 3'end processing complex"/>
    <property type="evidence" value="ECO:0007669"/>
    <property type="project" value="TreeGrafter"/>
</dbReference>
<dbReference type="EMBL" id="HBUF01371813">
    <property type="protein sequence ID" value="CAG6726495.1"/>
    <property type="molecule type" value="Transcribed_RNA"/>
</dbReference>
<reference evidence="5" key="1">
    <citation type="submission" date="2021-05" db="EMBL/GenBank/DDBJ databases">
        <authorList>
            <person name="Alioto T."/>
            <person name="Alioto T."/>
            <person name="Gomez Garrido J."/>
        </authorList>
    </citation>
    <scope>NUCLEOTIDE SEQUENCE</scope>
</reference>
<dbReference type="FunFam" id="1.10.8.1120:FF:000001">
    <property type="entry name" value="Histone RNA hairpin-binding protein-like"/>
    <property type="match status" value="1"/>
</dbReference>
<dbReference type="PANTHER" id="PTHR17408:SF0">
    <property type="entry name" value="HISTONE RNA HAIRPIN-BINDING PROTEIN"/>
    <property type="match status" value="1"/>
</dbReference>
<dbReference type="GO" id="GO:0071207">
    <property type="term" value="F:histone pre-mRNA stem-loop binding"/>
    <property type="evidence" value="ECO:0007669"/>
    <property type="project" value="TreeGrafter"/>
</dbReference>
<proteinExistence type="inferred from homology"/>
<dbReference type="Gene3D" id="1.10.8.1120">
    <property type="entry name" value="Histone RNA hairpin-binding protein RNA-binding domain"/>
    <property type="match status" value="1"/>
</dbReference>
<dbReference type="EMBL" id="HBUF01532753">
    <property type="protein sequence ID" value="CAG6752292.1"/>
    <property type="molecule type" value="Transcribed_RNA"/>
</dbReference>
<dbReference type="GO" id="GO:0006398">
    <property type="term" value="P:mRNA 3'-end processing by stem-loop binding and cleavage"/>
    <property type="evidence" value="ECO:0007669"/>
    <property type="project" value="TreeGrafter"/>
</dbReference>
<dbReference type="GO" id="GO:0005737">
    <property type="term" value="C:cytoplasm"/>
    <property type="evidence" value="ECO:0007669"/>
    <property type="project" value="TreeGrafter"/>
</dbReference>
<name>A0A8D8YCZ8_9HEMI</name>
<dbReference type="EMBL" id="HBUF01371814">
    <property type="protein sequence ID" value="CAG6726496.1"/>
    <property type="molecule type" value="Transcribed_RNA"/>
</dbReference>
<dbReference type="GO" id="GO:0051028">
    <property type="term" value="P:mRNA transport"/>
    <property type="evidence" value="ECO:0007669"/>
    <property type="project" value="TreeGrafter"/>
</dbReference>
<feature type="compositionally biased region" description="Polar residues" evidence="3">
    <location>
        <begin position="58"/>
        <end position="67"/>
    </location>
</feature>
<dbReference type="GO" id="GO:0007076">
    <property type="term" value="P:mitotic chromosome condensation"/>
    <property type="evidence" value="ECO:0007669"/>
    <property type="project" value="UniProtKB-ARBA"/>
</dbReference>
<dbReference type="EMBL" id="HBUF01371815">
    <property type="protein sequence ID" value="CAG6726497.1"/>
    <property type="molecule type" value="Transcribed_RNA"/>
</dbReference>
<organism evidence="5">
    <name type="scientific">Cacopsylla melanoneura</name>
    <dbReference type="NCBI Taxonomy" id="428564"/>
    <lineage>
        <taxon>Eukaryota</taxon>
        <taxon>Metazoa</taxon>
        <taxon>Ecdysozoa</taxon>
        <taxon>Arthropoda</taxon>
        <taxon>Hexapoda</taxon>
        <taxon>Insecta</taxon>
        <taxon>Pterygota</taxon>
        <taxon>Neoptera</taxon>
        <taxon>Paraneoptera</taxon>
        <taxon>Hemiptera</taxon>
        <taxon>Sternorrhyncha</taxon>
        <taxon>Psylloidea</taxon>
        <taxon>Psyllidae</taxon>
        <taxon>Psyllinae</taxon>
        <taxon>Cacopsylla</taxon>
    </lineage>
</organism>
<feature type="region of interest" description="Disordered" evidence="3">
    <location>
        <begin position="128"/>
        <end position="200"/>
    </location>
</feature>
<feature type="region of interest" description="Disordered" evidence="3">
    <location>
        <begin position="267"/>
        <end position="303"/>
    </location>
</feature>
<evidence type="ECO:0000259" key="4">
    <source>
        <dbReference type="Pfam" id="PF15247"/>
    </source>
</evidence>
<dbReference type="AlphaFoldDB" id="A0A8D8YCZ8"/>
<dbReference type="GO" id="GO:0003729">
    <property type="term" value="F:mRNA binding"/>
    <property type="evidence" value="ECO:0007669"/>
    <property type="project" value="InterPro"/>
</dbReference>
<protein>
    <submittedName>
        <fullName evidence="5">Histone RNA hairpin-binding protein</fullName>
    </submittedName>
</protein>
<dbReference type="InterPro" id="IPR029344">
    <property type="entry name" value="SLBP_RNA_bind"/>
</dbReference>
<sequence>MASASVIEKEESRAKKSWAELFEEGDSNDTVTNTTADDDDSKLTLTDTSNVQDENEMNFRTYSNSPFGSKDKSDNKDRHFNQKTDKKTPCKKAPLAQDDLSLTSHLDTFHMASPLKVKSNLAPIMDEEAKVSPFKNKRKHVRDNDNDESPSKVTRSSERQRRRQEQHTPYAKFKDGSRKRHREDSIHSPSTPGSAGKKLEYETDTSVLLRRQKQIDFGKNTVGYDRYCQLVKKEERTKDHPKTPPRELKYSRRAWDGLIKSWRSRLHFWDPPNENGEPNSLELDEDEDFSSLDSQSVDSLPCTPIQEWKRRVRAKRDSLSEDEEEDCKPLD</sequence>
<evidence type="ECO:0000313" key="5">
    <source>
        <dbReference type="EMBL" id="CAG6726497.1"/>
    </source>
</evidence>
<evidence type="ECO:0000256" key="1">
    <source>
        <dbReference type="ARBA" id="ARBA00006151"/>
    </source>
</evidence>
<dbReference type="InterPro" id="IPR026502">
    <property type="entry name" value="SLBP1/SLBP2"/>
</dbReference>
<dbReference type="Pfam" id="PF15247">
    <property type="entry name" value="SLBP_RNA_bind"/>
    <property type="match status" value="1"/>
</dbReference>
<dbReference type="EMBL" id="HBUF01532752">
    <property type="protein sequence ID" value="CAG6752291.1"/>
    <property type="molecule type" value="Transcribed_RNA"/>
</dbReference>
<evidence type="ECO:0000256" key="3">
    <source>
        <dbReference type="SAM" id="MobiDB-lite"/>
    </source>
</evidence>